<name>A0A182K7X1_9DIPT</name>
<dbReference type="PANTHER" id="PTHR10768">
    <property type="entry name" value="60S RIBOSOMAL PROTEIN L37"/>
    <property type="match status" value="1"/>
</dbReference>
<evidence type="ECO:0000256" key="4">
    <source>
        <dbReference type="ARBA" id="ARBA00022730"/>
    </source>
</evidence>
<evidence type="ECO:0000256" key="5">
    <source>
        <dbReference type="ARBA" id="ARBA00022771"/>
    </source>
</evidence>
<keyword evidence="8" id="KW-0689">Ribosomal protein</keyword>
<dbReference type="GO" id="GO:0003735">
    <property type="term" value="F:structural constituent of ribosome"/>
    <property type="evidence" value="ECO:0007669"/>
    <property type="project" value="InterPro"/>
</dbReference>
<dbReference type="InterPro" id="IPR001569">
    <property type="entry name" value="Ribosomal_eL37"/>
</dbReference>
<evidence type="ECO:0000313" key="10">
    <source>
        <dbReference type="EnsemblMetazoa" id="ACHR006856-PA"/>
    </source>
</evidence>
<dbReference type="GO" id="GO:0002181">
    <property type="term" value="P:cytoplasmic translation"/>
    <property type="evidence" value="ECO:0007669"/>
    <property type="project" value="UniProtKB-ARBA"/>
</dbReference>
<dbReference type="EnsemblMetazoa" id="ACHR006856-RA">
    <property type="protein sequence ID" value="ACHR006856-PA"/>
    <property type="gene ID" value="ACHR006856"/>
</dbReference>
<keyword evidence="6" id="KW-0862">Zinc</keyword>
<evidence type="ECO:0000256" key="3">
    <source>
        <dbReference type="ARBA" id="ARBA00022723"/>
    </source>
</evidence>
<keyword evidence="3" id="KW-0479">Metal-binding</keyword>
<evidence type="ECO:0000256" key="2">
    <source>
        <dbReference type="ARBA" id="ARBA00009805"/>
    </source>
</evidence>
<evidence type="ECO:0000256" key="1">
    <source>
        <dbReference type="ARBA" id="ARBA00003058"/>
    </source>
</evidence>
<sequence length="78" mass="9223">TKGTSSFGKWRNKSHTLCIRCSKRSYHLQKHRCASCGFPATKLRSYKWSKKSISRRATGTGRMRYLKHIRRRFRGGFK</sequence>
<keyword evidence="9" id="KW-0687">Ribonucleoprotein</keyword>
<reference evidence="10" key="2">
    <citation type="submission" date="2020-05" db="UniProtKB">
        <authorList>
            <consortium name="EnsemblMetazoa"/>
        </authorList>
    </citation>
    <scope>IDENTIFICATION</scope>
    <source>
        <strain evidence="10">ACHKN1017</strain>
    </source>
</reference>
<dbReference type="InterPro" id="IPR011331">
    <property type="entry name" value="Ribosomal_eL37/eL43"/>
</dbReference>
<dbReference type="AlphaFoldDB" id="A0A182K7X1"/>
<dbReference type="STRING" id="43041.A0A182K7X1"/>
<dbReference type="GO" id="GO:0019843">
    <property type="term" value="F:rRNA binding"/>
    <property type="evidence" value="ECO:0007669"/>
    <property type="project" value="UniProtKB-KW"/>
</dbReference>
<keyword evidence="4" id="KW-0699">rRNA-binding</keyword>
<evidence type="ECO:0000256" key="7">
    <source>
        <dbReference type="ARBA" id="ARBA00022884"/>
    </source>
</evidence>
<dbReference type="InterPro" id="IPR011332">
    <property type="entry name" value="Ribosomal_zn-bd"/>
</dbReference>
<dbReference type="SUPFAM" id="SSF57829">
    <property type="entry name" value="Zn-binding ribosomal proteins"/>
    <property type="match status" value="1"/>
</dbReference>
<evidence type="ECO:0000256" key="9">
    <source>
        <dbReference type="ARBA" id="ARBA00023274"/>
    </source>
</evidence>
<keyword evidence="11" id="KW-1185">Reference proteome</keyword>
<dbReference type="VEuPathDB" id="VectorBase:ACHR006856"/>
<evidence type="ECO:0000256" key="8">
    <source>
        <dbReference type="ARBA" id="ARBA00022980"/>
    </source>
</evidence>
<evidence type="ECO:0000313" key="11">
    <source>
        <dbReference type="Proteomes" id="UP000075881"/>
    </source>
</evidence>
<reference evidence="11" key="1">
    <citation type="submission" date="2013-03" db="EMBL/GenBank/DDBJ databases">
        <title>The Genome Sequence of Anopheles christyi ACHKN1017.</title>
        <authorList>
            <consortium name="The Broad Institute Genomics Platform"/>
            <person name="Neafsey D.E."/>
            <person name="Besansky N."/>
            <person name="Walker B."/>
            <person name="Young S.K."/>
            <person name="Zeng Q."/>
            <person name="Gargeya S."/>
            <person name="Fitzgerald M."/>
            <person name="Haas B."/>
            <person name="Abouelleil A."/>
            <person name="Allen A.W."/>
            <person name="Alvarado L."/>
            <person name="Arachchi H.M."/>
            <person name="Berlin A.M."/>
            <person name="Chapman S.B."/>
            <person name="Gainer-Dewar J."/>
            <person name="Goldberg J."/>
            <person name="Griggs A."/>
            <person name="Gujja S."/>
            <person name="Hansen M."/>
            <person name="Howarth C."/>
            <person name="Imamovic A."/>
            <person name="Ireland A."/>
            <person name="Larimer J."/>
            <person name="McCowan C."/>
            <person name="Murphy C."/>
            <person name="Pearson M."/>
            <person name="Poon T.W."/>
            <person name="Priest M."/>
            <person name="Roberts A."/>
            <person name="Saif S."/>
            <person name="Shea T."/>
            <person name="Sisk P."/>
            <person name="Sykes S."/>
            <person name="Wortman J."/>
            <person name="Nusbaum C."/>
            <person name="Birren B."/>
        </authorList>
    </citation>
    <scope>NUCLEOTIDE SEQUENCE [LARGE SCALE GENOMIC DNA]</scope>
    <source>
        <strain evidence="11">ACHKN1017</strain>
    </source>
</reference>
<dbReference type="FunFam" id="2.20.25.30:FF:000001">
    <property type="entry name" value="Ribosomal protein L37"/>
    <property type="match status" value="1"/>
</dbReference>
<comment type="function">
    <text evidence="1">Binds to the 23S rRNA.</text>
</comment>
<dbReference type="PANTHER" id="PTHR10768:SF0">
    <property type="entry name" value="RIBOSOMAL PROTEIN L37"/>
    <property type="match status" value="1"/>
</dbReference>
<comment type="similarity">
    <text evidence="2">Belongs to the eukaryotic ribosomal protein eL37 family.</text>
</comment>
<organism evidence="10 11">
    <name type="scientific">Anopheles christyi</name>
    <dbReference type="NCBI Taxonomy" id="43041"/>
    <lineage>
        <taxon>Eukaryota</taxon>
        <taxon>Metazoa</taxon>
        <taxon>Ecdysozoa</taxon>
        <taxon>Arthropoda</taxon>
        <taxon>Hexapoda</taxon>
        <taxon>Insecta</taxon>
        <taxon>Pterygota</taxon>
        <taxon>Neoptera</taxon>
        <taxon>Endopterygota</taxon>
        <taxon>Diptera</taxon>
        <taxon>Nematocera</taxon>
        <taxon>Culicoidea</taxon>
        <taxon>Culicidae</taxon>
        <taxon>Anophelinae</taxon>
        <taxon>Anopheles</taxon>
    </lineage>
</organism>
<protein>
    <submittedName>
        <fullName evidence="10">Uncharacterized protein</fullName>
    </submittedName>
</protein>
<dbReference type="GO" id="GO:0022625">
    <property type="term" value="C:cytosolic large ribosomal subunit"/>
    <property type="evidence" value="ECO:0007669"/>
    <property type="project" value="TreeGrafter"/>
</dbReference>
<evidence type="ECO:0000256" key="6">
    <source>
        <dbReference type="ARBA" id="ARBA00022833"/>
    </source>
</evidence>
<keyword evidence="7" id="KW-0694">RNA-binding</keyword>
<proteinExistence type="inferred from homology"/>
<dbReference type="Gene3D" id="2.20.25.30">
    <property type="match status" value="1"/>
</dbReference>
<dbReference type="Proteomes" id="UP000075881">
    <property type="component" value="Unassembled WGS sequence"/>
</dbReference>
<dbReference type="GO" id="GO:0008270">
    <property type="term" value="F:zinc ion binding"/>
    <property type="evidence" value="ECO:0007669"/>
    <property type="project" value="UniProtKB-KW"/>
</dbReference>
<accession>A0A182K7X1</accession>
<keyword evidence="5" id="KW-0863">Zinc-finger</keyword>
<dbReference type="Pfam" id="PF01907">
    <property type="entry name" value="Ribosomal_L37e"/>
    <property type="match status" value="1"/>
</dbReference>